<proteinExistence type="predicted"/>
<gene>
    <name evidence="1" type="ORF">ACD_3C00047G0003</name>
</gene>
<protein>
    <submittedName>
        <fullName evidence="1">Uncharacterized protein</fullName>
    </submittedName>
</protein>
<dbReference type="AlphaFoldDB" id="K2G2Q8"/>
<organism evidence="1">
    <name type="scientific">uncultured bacterium</name>
    <name type="common">gcode 4</name>
    <dbReference type="NCBI Taxonomy" id="1234023"/>
    <lineage>
        <taxon>Bacteria</taxon>
        <taxon>environmental samples</taxon>
    </lineage>
</organism>
<reference evidence="1" key="1">
    <citation type="journal article" date="2012" name="Science">
        <title>Fermentation, hydrogen, and sulfur metabolism in multiple uncultivated bacterial phyla.</title>
        <authorList>
            <person name="Wrighton K.C."/>
            <person name="Thomas B.C."/>
            <person name="Sharon I."/>
            <person name="Miller C.S."/>
            <person name="Castelle C.J."/>
            <person name="VerBerkmoes N.C."/>
            <person name="Wilkins M.J."/>
            <person name="Hettich R.L."/>
            <person name="Lipton M.S."/>
            <person name="Williams K.H."/>
            <person name="Long P.E."/>
            <person name="Banfield J.F."/>
        </authorList>
    </citation>
    <scope>NUCLEOTIDE SEQUENCE [LARGE SCALE GENOMIC DNA]</scope>
</reference>
<sequence length="86" mass="10738">MQEWESIETTDHEEIQKWVESRWWSPAKVKDSSIIRIHYLAKDEPDLEDINWDEFFEIFDNSRLKFVYQLKTQDWKESRFSKIVRR</sequence>
<accession>K2G2Q8</accession>
<dbReference type="EMBL" id="AMFJ01000321">
    <property type="protein sequence ID" value="EKE28547.1"/>
    <property type="molecule type" value="Genomic_DNA"/>
</dbReference>
<comment type="caution">
    <text evidence="1">The sequence shown here is derived from an EMBL/GenBank/DDBJ whole genome shotgun (WGS) entry which is preliminary data.</text>
</comment>
<name>K2G2Q8_9BACT</name>
<evidence type="ECO:0000313" key="1">
    <source>
        <dbReference type="EMBL" id="EKE28547.1"/>
    </source>
</evidence>